<organism evidence="2 3">
    <name type="scientific">Gordonia westfalica</name>
    <dbReference type="NCBI Taxonomy" id="158898"/>
    <lineage>
        <taxon>Bacteria</taxon>
        <taxon>Bacillati</taxon>
        <taxon>Actinomycetota</taxon>
        <taxon>Actinomycetes</taxon>
        <taxon>Mycobacteriales</taxon>
        <taxon>Gordoniaceae</taxon>
        <taxon>Gordonia</taxon>
    </lineage>
</organism>
<evidence type="ECO:0000313" key="3">
    <source>
        <dbReference type="Proteomes" id="UP000183180"/>
    </source>
</evidence>
<name>A0A1H2JWV2_9ACTN</name>
<evidence type="ECO:0000313" key="2">
    <source>
        <dbReference type="EMBL" id="SDU60802.1"/>
    </source>
</evidence>
<accession>A0A1H2JWV2</accession>
<reference evidence="2 3" key="1">
    <citation type="submission" date="2016-10" db="EMBL/GenBank/DDBJ databases">
        <authorList>
            <person name="de Groot N.N."/>
        </authorList>
    </citation>
    <scope>NUCLEOTIDE SEQUENCE [LARGE SCALE GENOMIC DNA]</scope>
    <source>
        <strain evidence="2 3">DSM 44215</strain>
    </source>
</reference>
<protein>
    <submittedName>
        <fullName evidence="2">Uncharacterized protein</fullName>
    </submittedName>
</protein>
<sequence>MVAAVGVLDVVSEIASHGVGVAGPRSGGVGTRAGVEYQHPALAAQVCRRRCSAAARRRFPAAQRDTPSGCSRVPTPSPSPRRPRSARRVPAGPRSKSRATSIGSRDLGRCRRSRLKSRATSFRQAPERVDAGPPAWRGDAEHPPCHPGTTGETSVSVPRHRRHFCRSRPDVVDRRQRSGVRNARHGTWADVHRVRSSMGADGARFGSTAPVIYTEVSD</sequence>
<dbReference type="EMBL" id="FNLM01000034">
    <property type="protein sequence ID" value="SDU60802.1"/>
    <property type="molecule type" value="Genomic_DNA"/>
</dbReference>
<evidence type="ECO:0000256" key="1">
    <source>
        <dbReference type="SAM" id="MobiDB-lite"/>
    </source>
</evidence>
<dbReference type="STRING" id="158898.SAMN04488548_1342589"/>
<dbReference type="AlphaFoldDB" id="A0A1H2JWV2"/>
<feature type="region of interest" description="Disordered" evidence="1">
    <location>
        <begin position="58"/>
        <end position="159"/>
    </location>
</feature>
<proteinExistence type="predicted"/>
<dbReference type="Proteomes" id="UP000183180">
    <property type="component" value="Unassembled WGS sequence"/>
</dbReference>
<gene>
    <name evidence="2" type="ORF">SAMN04488548_1342589</name>
</gene>